<protein>
    <submittedName>
        <fullName evidence="3">Uncharacterized protein</fullName>
    </submittedName>
</protein>
<keyword evidence="1" id="KW-0472">Membrane</keyword>
<dbReference type="AlphaFoldDB" id="A0A0D0PZ29"/>
<keyword evidence="4" id="KW-1185">Reference proteome</keyword>
<sequence>MIRLAAILSLVASAALAAPGSGATAATGPHLGALVTGGLLGALFMAAPSLPRPPRLLHRRRRARA</sequence>
<evidence type="ECO:0000313" key="3">
    <source>
        <dbReference type="EMBL" id="KIQ67639.1"/>
    </source>
</evidence>
<keyword evidence="1" id="KW-1133">Transmembrane helix</keyword>
<evidence type="ECO:0000256" key="2">
    <source>
        <dbReference type="SAM" id="SignalP"/>
    </source>
</evidence>
<keyword evidence="2" id="KW-0732">Signal</keyword>
<proteinExistence type="predicted"/>
<feature type="chain" id="PRO_5002218878" evidence="2">
    <location>
        <begin position="18"/>
        <end position="65"/>
    </location>
</feature>
<comment type="caution">
    <text evidence="3">The sequence shown here is derived from an EMBL/GenBank/DDBJ whole genome shotgun (WGS) entry which is preliminary data.</text>
</comment>
<feature type="signal peptide" evidence="2">
    <location>
        <begin position="1"/>
        <end position="17"/>
    </location>
</feature>
<dbReference type="STRING" id="1123501.Wenmar_03768"/>
<reference evidence="3 4" key="1">
    <citation type="submission" date="2013-01" db="EMBL/GenBank/DDBJ databases">
        <authorList>
            <person name="Fiebig A."/>
            <person name="Goeker M."/>
            <person name="Klenk H.-P.P."/>
        </authorList>
    </citation>
    <scope>NUCLEOTIDE SEQUENCE [LARGE SCALE GENOMIC DNA]</scope>
    <source>
        <strain evidence="3 4">DSM 24838</strain>
    </source>
</reference>
<name>A0A0D0PZ29_9RHOB</name>
<dbReference type="RefSeq" id="WP_018303158.1">
    <property type="nucleotide sequence ID" value="NZ_KB902291.1"/>
</dbReference>
<evidence type="ECO:0000313" key="4">
    <source>
        <dbReference type="Proteomes" id="UP000035100"/>
    </source>
</evidence>
<dbReference type="Proteomes" id="UP000035100">
    <property type="component" value="Unassembled WGS sequence"/>
</dbReference>
<dbReference type="EMBL" id="AONG01000021">
    <property type="protein sequence ID" value="KIQ67639.1"/>
    <property type="molecule type" value="Genomic_DNA"/>
</dbReference>
<evidence type="ECO:0000256" key="1">
    <source>
        <dbReference type="SAM" id="Phobius"/>
    </source>
</evidence>
<gene>
    <name evidence="3" type="ORF">Wenmar_03768</name>
</gene>
<organism evidence="3 4">
    <name type="scientific">Wenxinia marina DSM 24838</name>
    <dbReference type="NCBI Taxonomy" id="1123501"/>
    <lineage>
        <taxon>Bacteria</taxon>
        <taxon>Pseudomonadati</taxon>
        <taxon>Pseudomonadota</taxon>
        <taxon>Alphaproteobacteria</taxon>
        <taxon>Rhodobacterales</taxon>
        <taxon>Roseobacteraceae</taxon>
        <taxon>Wenxinia</taxon>
    </lineage>
</organism>
<keyword evidence="1" id="KW-0812">Transmembrane</keyword>
<feature type="transmembrane region" description="Helical" evidence="1">
    <location>
        <begin position="33"/>
        <end position="51"/>
    </location>
</feature>
<accession>A0A0D0PZ29</accession>